<feature type="compositionally biased region" description="Basic residues" evidence="1">
    <location>
        <begin position="290"/>
        <end position="308"/>
    </location>
</feature>
<dbReference type="RefSeq" id="WP_039201966.1">
    <property type="nucleotide sequence ID" value="NZ_CP021075.1"/>
</dbReference>
<reference evidence="3 5" key="1">
    <citation type="submission" date="2020-12" db="EMBL/GenBank/DDBJ databases">
        <title>FDA dAtabase for Regulatory Grade micrObial Sequences (FDA-ARGOS): Supporting development and validation of Infectious Disease Dx tests.</title>
        <authorList>
            <person name="Minogue T."/>
            <person name="Wolcott M."/>
            <person name="Wasieloski L."/>
            <person name="Aguilar W."/>
            <person name="Moore D."/>
            <person name="Jaissle J."/>
            <person name="Tallon L."/>
            <person name="Sadzewicz L."/>
            <person name="Zhao X."/>
            <person name="Boylan J."/>
            <person name="Ott S."/>
            <person name="Bowen H."/>
            <person name="Vavikolanu K."/>
            <person name="Mehta A."/>
            <person name="Aluvathingal J."/>
            <person name="Nadendla S."/>
            <person name="Yan Y."/>
            <person name="Sichtig H."/>
        </authorList>
    </citation>
    <scope>NUCLEOTIDE SEQUENCE [LARGE SCALE GENOMIC DNA]</scope>
    <source>
        <strain evidence="3 5">FDAARGOS_949</strain>
    </source>
</reference>
<reference evidence="4" key="2">
    <citation type="submission" date="2022-06" db="EMBL/GenBank/DDBJ databases">
        <title>Draft genome sequence of Burkholderia glumae strain GR20004 isolated from rice panicle showing bacterial panicle blight.</title>
        <authorList>
            <person name="Choi S.Y."/>
            <person name="Lee Y.H."/>
        </authorList>
    </citation>
    <scope>NUCLEOTIDE SEQUENCE</scope>
    <source>
        <strain evidence="4">GR20004</strain>
    </source>
</reference>
<dbReference type="Proteomes" id="UP001056386">
    <property type="component" value="Chromosome 2"/>
</dbReference>
<proteinExistence type="predicted"/>
<name>A0AAP9XYI2_BURGL</name>
<evidence type="ECO:0000259" key="2">
    <source>
        <dbReference type="Pfam" id="PF08378"/>
    </source>
</evidence>
<dbReference type="Proteomes" id="UP000594892">
    <property type="component" value="Chromosome 1"/>
</dbReference>
<organism evidence="3 5">
    <name type="scientific">Burkholderia glumae</name>
    <name type="common">Pseudomonas glumae</name>
    <dbReference type="NCBI Taxonomy" id="337"/>
    <lineage>
        <taxon>Bacteria</taxon>
        <taxon>Pseudomonadati</taxon>
        <taxon>Pseudomonadota</taxon>
        <taxon>Betaproteobacteria</taxon>
        <taxon>Burkholderiales</taxon>
        <taxon>Burkholderiaceae</taxon>
        <taxon>Burkholderia</taxon>
    </lineage>
</organism>
<dbReference type="InterPro" id="IPR011528">
    <property type="entry name" value="NERD"/>
</dbReference>
<gene>
    <name evidence="3" type="ORF">I6H06_00965</name>
    <name evidence="4" type="ORF">NFI99_03845</name>
</gene>
<dbReference type="GeneID" id="45695138"/>
<evidence type="ECO:0000313" key="4">
    <source>
        <dbReference type="EMBL" id="USS43602.1"/>
    </source>
</evidence>
<sequence>MQGIELYFGSRNPLNRGEQAVLRRLIDWLVTHRQRAVILCDLVLGSDQIDIFVGTDTTTLQLEVKEHHWPVSGKQNGDWTMHRDQGDQTLGNGFRQAIDNNQALRNAMSRLVGIEASYPNGAVVFEPCRHPDTEIEIPAYEKRVRIVDAQALDLLLSTPGRKPWPLTWLSRLAQAENLIPQPDLRAASAPPMAAAAAPLAPPPAAALPAVAPRAIDEPVPRGPASRPFAPDRPFVPGDVIEVAPTRPLARHAPIAALAVVVAAFYFVHPVSLPASAALTASAPASASAARRGRHPAPRHAVAHRHPRHAAPAAGAPAPSVATPTPAPAEAAPGAALAPAAAIVCPDGVDRLGCNGRAGVLPAPQCPPGFQASGDTCARAATP</sequence>
<protein>
    <submittedName>
        <fullName evidence="3">NERD domain-containing protein</fullName>
    </submittedName>
</protein>
<evidence type="ECO:0000313" key="6">
    <source>
        <dbReference type="Proteomes" id="UP001056386"/>
    </source>
</evidence>
<dbReference type="EMBL" id="CP065600">
    <property type="protein sequence ID" value="QPQ90379.1"/>
    <property type="molecule type" value="Genomic_DNA"/>
</dbReference>
<evidence type="ECO:0000256" key="1">
    <source>
        <dbReference type="SAM" id="MobiDB-lite"/>
    </source>
</evidence>
<feature type="compositionally biased region" description="Low complexity" evidence="1">
    <location>
        <begin position="309"/>
        <end position="330"/>
    </location>
</feature>
<evidence type="ECO:0000313" key="5">
    <source>
        <dbReference type="Proteomes" id="UP000594892"/>
    </source>
</evidence>
<feature type="domain" description="NERD" evidence="2">
    <location>
        <begin position="15"/>
        <end position="114"/>
    </location>
</feature>
<evidence type="ECO:0000313" key="3">
    <source>
        <dbReference type="EMBL" id="QPQ90379.1"/>
    </source>
</evidence>
<keyword evidence="6" id="KW-1185">Reference proteome</keyword>
<dbReference type="Pfam" id="PF08378">
    <property type="entry name" value="NERD"/>
    <property type="match status" value="1"/>
</dbReference>
<accession>A0AAP9XYI2</accession>
<dbReference type="EMBL" id="CP099583">
    <property type="protein sequence ID" value="USS43602.1"/>
    <property type="molecule type" value="Genomic_DNA"/>
</dbReference>
<feature type="region of interest" description="Disordered" evidence="1">
    <location>
        <begin position="286"/>
        <end position="330"/>
    </location>
</feature>
<dbReference type="AlphaFoldDB" id="A0AAP9XYI2"/>